<dbReference type="SUPFAM" id="SSF50341">
    <property type="entry name" value="CheW-like"/>
    <property type="match status" value="1"/>
</dbReference>
<dbReference type="GO" id="GO:0006935">
    <property type="term" value="P:chemotaxis"/>
    <property type="evidence" value="ECO:0007669"/>
    <property type="project" value="InterPro"/>
</dbReference>
<feature type="domain" description="CheW-like" evidence="1">
    <location>
        <begin position="17"/>
        <end position="152"/>
    </location>
</feature>
<comment type="caution">
    <text evidence="2">The sequence shown here is derived from an EMBL/GenBank/DDBJ whole genome shotgun (WGS) entry which is preliminary data.</text>
</comment>
<dbReference type="InterPro" id="IPR039315">
    <property type="entry name" value="CheW"/>
</dbReference>
<dbReference type="Pfam" id="PF01584">
    <property type="entry name" value="CheW"/>
    <property type="match status" value="1"/>
</dbReference>
<dbReference type="InterPro" id="IPR036061">
    <property type="entry name" value="CheW-like_dom_sf"/>
</dbReference>
<dbReference type="PANTHER" id="PTHR22617">
    <property type="entry name" value="CHEMOTAXIS SENSOR HISTIDINE KINASE-RELATED"/>
    <property type="match status" value="1"/>
</dbReference>
<organism evidence="2 3">
    <name type="scientific">Candidatus Eisenbergiella merdipullorum</name>
    <dbReference type="NCBI Taxonomy" id="2838553"/>
    <lineage>
        <taxon>Bacteria</taxon>
        <taxon>Bacillati</taxon>
        <taxon>Bacillota</taxon>
        <taxon>Clostridia</taxon>
        <taxon>Lachnospirales</taxon>
        <taxon>Lachnospiraceae</taxon>
        <taxon>Eisenbergiella</taxon>
    </lineage>
</organism>
<dbReference type="PANTHER" id="PTHR22617:SF23">
    <property type="entry name" value="CHEMOTAXIS PROTEIN CHEW"/>
    <property type="match status" value="1"/>
</dbReference>
<dbReference type="AlphaFoldDB" id="A0A9D2L0H0"/>
<dbReference type="SMART" id="SM00260">
    <property type="entry name" value="CheW"/>
    <property type="match status" value="1"/>
</dbReference>
<proteinExistence type="predicted"/>
<dbReference type="Gene3D" id="2.40.50.180">
    <property type="entry name" value="CheA-289, Domain 4"/>
    <property type="match status" value="1"/>
</dbReference>
<gene>
    <name evidence="2" type="ORF">H9717_09810</name>
</gene>
<dbReference type="GO" id="GO:0005829">
    <property type="term" value="C:cytosol"/>
    <property type="evidence" value="ECO:0007669"/>
    <property type="project" value="TreeGrafter"/>
</dbReference>
<dbReference type="GO" id="GO:0007165">
    <property type="term" value="P:signal transduction"/>
    <property type="evidence" value="ECO:0007669"/>
    <property type="project" value="InterPro"/>
</dbReference>
<dbReference type="PROSITE" id="PS50851">
    <property type="entry name" value="CHEW"/>
    <property type="match status" value="1"/>
</dbReference>
<reference evidence="2" key="2">
    <citation type="submission" date="2021-04" db="EMBL/GenBank/DDBJ databases">
        <authorList>
            <person name="Gilroy R."/>
        </authorList>
    </citation>
    <scope>NUCLEOTIDE SEQUENCE</scope>
    <source>
        <strain evidence="2">CHK179-7159</strain>
    </source>
</reference>
<evidence type="ECO:0000313" key="3">
    <source>
        <dbReference type="Proteomes" id="UP000886858"/>
    </source>
</evidence>
<sequence length="152" mass="16815">MTEEIYTEEEAASSEENRNYLTFLSGRLFFAVNTDHVIEIITSYTLTAIPLVPDYIRGIINVRGQIIPILDMRLRLGETAPENPDSGCIIILEVRGERVGIIVDSVTQVIHLDPSALSPIPVENRQELANSLFTSPDGAVVLLLNLDALIQQ</sequence>
<reference evidence="2" key="1">
    <citation type="journal article" date="2021" name="PeerJ">
        <title>Extensive microbial diversity within the chicken gut microbiome revealed by metagenomics and culture.</title>
        <authorList>
            <person name="Gilroy R."/>
            <person name="Ravi A."/>
            <person name="Getino M."/>
            <person name="Pursley I."/>
            <person name="Horton D.L."/>
            <person name="Alikhan N.F."/>
            <person name="Baker D."/>
            <person name="Gharbi K."/>
            <person name="Hall N."/>
            <person name="Watson M."/>
            <person name="Adriaenssens E.M."/>
            <person name="Foster-Nyarko E."/>
            <person name="Jarju S."/>
            <person name="Secka A."/>
            <person name="Antonio M."/>
            <person name="Oren A."/>
            <person name="Chaudhuri R.R."/>
            <person name="La Ragione R."/>
            <person name="Hildebrand F."/>
            <person name="Pallen M.J."/>
        </authorList>
    </citation>
    <scope>NUCLEOTIDE SEQUENCE</scope>
    <source>
        <strain evidence="2">CHK179-7159</strain>
    </source>
</reference>
<dbReference type="Gene3D" id="2.30.30.40">
    <property type="entry name" value="SH3 Domains"/>
    <property type="match status" value="1"/>
</dbReference>
<name>A0A9D2L0H0_9FIRM</name>
<dbReference type="EMBL" id="DWYY01000108">
    <property type="protein sequence ID" value="HJA93389.1"/>
    <property type="molecule type" value="Genomic_DNA"/>
</dbReference>
<dbReference type="Proteomes" id="UP000886858">
    <property type="component" value="Unassembled WGS sequence"/>
</dbReference>
<dbReference type="InterPro" id="IPR002545">
    <property type="entry name" value="CheW-lke_dom"/>
</dbReference>
<protein>
    <submittedName>
        <fullName evidence="2">Chemotaxis protein CheW</fullName>
    </submittedName>
</protein>
<accession>A0A9D2L0H0</accession>
<evidence type="ECO:0000313" key="2">
    <source>
        <dbReference type="EMBL" id="HJA93389.1"/>
    </source>
</evidence>
<evidence type="ECO:0000259" key="1">
    <source>
        <dbReference type="PROSITE" id="PS50851"/>
    </source>
</evidence>